<evidence type="ECO:0000313" key="2">
    <source>
        <dbReference type="Proteomes" id="UP001207468"/>
    </source>
</evidence>
<protein>
    <submittedName>
        <fullName evidence="1">Uncharacterized protein</fullName>
    </submittedName>
</protein>
<feature type="non-terminal residue" evidence="1">
    <location>
        <position position="1"/>
    </location>
</feature>
<dbReference type="Proteomes" id="UP001207468">
    <property type="component" value="Unassembled WGS sequence"/>
</dbReference>
<sequence>FPLAFSHVTRVASVLFVFIFILQVLSHPLTPLLPITLERLTAWPSQCSCPPPPILASRLVKHVRRHASEFVRLMDPMIE</sequence>
<name>A0ACC0TVB0_9AGAM</name>
<reference evidence="1" key="1">
    <citation type="submission" date="2021-03" db="EMBL/GenBank/DDBJ databases">
        <title>Evolutionary priming and transition to the ectomycorrhizal habit in an iconic lineage of mushroom-forming fungi: is preadaptation a requirement?</title>
        <authorList>
            <consortium name="DOE Joint Genome Institute"/>
            <person name="Looney B.P."/>
            <person name="Miyauchi S."/>
            <person name="Morin E."/>
            <person name="Drula E."/>
            <person name="Courty P.E."/>
            <person name="Chicoki N."/>
            <person name="Fauchery L."/>
            <person name="Kohler A."/>
            <person name="Kuo A."/>
            <person name="LaButti K."/>
            <person name="Pangilinan J."/>
            <person name="Lipzen A."/>
            <person name="Riley R."/>
            <person name="Andreopoulos W."/>
            <person name="He G."/>
            <person name="Johnson J."/>
            <person name="Barry K.W."/>
            <person name="Grigoriev I.V."/>
            <person name="Nagy L."/>
            <person name="Hibbett D."/>
            <person name="Henrissat B."/>
            <person name="Matheny P.B."/>
            <person name="Labbe J."/>
            <person name="Martin A.F."/>
        </authorList>
    </citation>
    <scope>NUCLEOTIDE SEQUENCE</scope>
    <source>
        <strain evidence="1">BPL698</strain>
    </source>
</reference>
<gene>
    <name evidence="1" type="ORF">F5148DRAFT_1245305</name>
</gene>
<keyword evidence="2" id="KW-1185">Reference proteome</keyword>
<dbReference type="EMBL" id="JAGFNK010000464">
    <property type="protein sequence ID" value="KAI9449916.1"/>
    <property type="molecule type" value="Genomic_DNA"/>
</dbReference>
<proteinExistence type="predicted"/>
<comment type="caution">
    <text evidence="1">The sequence shown here is derived from an EMBL/GenBank/DDBJ whole genome shotgun (WGS) entry which is preliminary data.</text>
</comment>
<organism evidence="1 2">
    <name type="scientific">Russula earlei</name>
    <dbReference type="NCBI Taxonomy" id="71964"/>
    <lineage>
        <taxon>Eukaryota</taxon>
        <taxon>Fungi</taxon>
        <taxon>Dikarya</taxon>
        <taxon>Basidiomycota</taxon>
        <taxon>Agaricomycotina</taxon>
        <taxon>Agaricomycetes</taxon>
        <taxon>Russulales</taxon>
        <taxon>Russulaceae</taxon>
        <taxon>Russula</taxon>
    </lineage>
</organism>
<accession>A0ACC0TVB0</accession>
<evidence type="ECO:0000313" key="1">
    <source>
        <dbReference type="EMBL" id="KAI9449916.1"/>
    </source>
</evidence>